<feature type="compositionally biased region" description="Polar residues" evidence="1">
    <location>
        <begin position="37"/>
        <end position="48"/>
    </location>
</feature>
<gene>
    <name evidence="2" type="ORF">H8B09_21100</name>
</gene>
<evidence type="ECO:0000256" key="1">
    <source>
        <dbReference type="SAM" id="MobiDB-lite"/>
    </source>
</evidence>
<dbReference type="EMBL" id="JACXZA010000005">
    <property type="protein sequence ID" value="MBD3921279.1"/>
    <property type="molecule type" value="Genomic_DNA"/>
</dbReference>
<keyword evidence="3" id="KW-1185">Reference proteome</keyword>
<proteinExistence type="predicted"/>
<protein>
    <submittedName>
        <fullName evidence="2">DUF4023 domain-containing protein</fullName>
    </submittedName>
</protein>
<sequence length="48" mass="5575">MCNIHSGDTSQFVNSINEQQYRQRKNKERFGKGAPSQKLQTKQHTNNP</sequence>
<comment type="caution">
    <text evidence="2">The sequence shown here is derived from an EMBL/GenBank/DDBJ whole genome shotgun (WGS) entry which is preliminary data.</text>
</comment>
<name>A0ABR8MZB0_9BACL</name>
<evidence type="ECO:0000313" key="2">
    <source>
        <dbReference type="EMBL" id="MBD3921279.1"/>
    </source>
</evidence>
<dbReference type="RefSeq" id="WP_191205544.1">
    <property type="nucleotide sequence ID" value="NZ_JACXZA010000005.1"/>
</dbReference>
<organism evidence="2 3">
    <name type="scientific">Paenibacillus terricola</name>
    <dbReference type="NCBI Taxonomy" id="2763503"/>
    <lineage>
        <taxon>Bacteria</taxon>
        <taxon>Bacillati</taxon>
        <taxon>Bacillota</taxon>
        <taxon>Bacilli</taxon>
        <taxon>Bacillales</taxon>
        <taxon>Paenibacillaceae</taxon>
        <taxon>Paenibacillus</taxon>
    </lineage>
</organism>
<dbReference type="Proteomes" id="UP000609346">
    <property type="component" value="Unassembled WGS sequence"/>
</dbReference>
<feature type="region of interest" description="Disordered" evidence="1">
    <location>
        <begin position="1"/>
        <end position="48"/>
    </location>
</feature>
<dbReference type="Pfam" id="PF13215">
    <property type="entry name" value="DUF4023"/>
    <property type="match status" value="1"/>
</dbReference>
<dbReference type="InterPro" id="IPR025097">
    <property type="entry name" value="DUF4023"/>
</dbReference>
<evidence type="ECO:0000313" key="3">
    <source>
        <dbReference type="Proteomes" id="UP000609346"/>
    </source>
</evidence>
<feature type="compositionally biased region" description="Polar residues" evidence="1">
    <location>
        <begin position="1"/>
        <end position="20"/>
    </location>
</feature>
<reference evidence="2 3" key="1">
    <citation type="submission" date="2020-09" db="EMBL/GenBank/DDBJ databases">
        <title>Paenibacillus sp. strain PR3 16S rRNA gene Genome sequencing and assembly.</title>
        <authorList>
            <person name="Kim J."/>
        </authorList>
    </citation>
    <scope>NUCLEOTIDE SEQUENCE [LARGE SCALE GENOMIC DNA]</scope>
    <source>
        <strain evidence="2 3">PR3</strain>
    </source>
</reference>
<accession>A0ABR8MZB0</accession>